<evidence type="ECO:0000256" key="2">
    <source>
        <dbReference type="ARBA" id="ARBA00012007"/>
    </source>
</evidence>
<dbReference type="AlphaFoldDB" id="A0A813FW78"/>
<protein>
    <recommendedName>
        <fullName evidence="2">2'-phosphotransferase</fullName>
        <ecNumber evidence="2">2.7.1.160</ecNumber>
    </recommendedName>
</protein>
<feature type="region of interest" description="Disordered" evidence="4">
    <location>
        <begin position="390"/>
        <end position="416"/>
    </location>
</feature>
<comment type="catalytic activity">
    <reaction evidence="3">
        <text>2'-phospho-[ligated tRNA] + NAD(+) = mature tRNA + ADP-alpha-D-ribose 1'',2''-cyclic phosphate + nicotinamide</text>
        <dbReference type="Rhea" id="RHEA:23324"/>
        <dbReference type="Rhea" id="RHEA-COMP:11106"/>
        <dbReference type="Rhea" id="RHEA-COMP:11107"/>
        <dbReference type="ChEBI" id="CHEBI:17154"/>
        <dbReference type="ChEBI" id="CHEBI:57540"/>
        <dbReference type="ChEBI" id="CHEBI:76596"/>
        <dbReference type="ChEBI" id="CHEBI:82883"/>
        <dbReference type="ChEBI" id="CHEBI:85027"/>
        <dbReference type="EC" id="2.7.1.160"/>
    </reaction>
</comment>
<reference evidence="5" key="1">
    <citation type="submission" date="2021-02" db="EMBL/GenBank/DDBJ databases">
        <authorList>
            <person name="Dougan E. K."/>
            <person name="Rhodes N."/>
            <person name="Thang M."/>
            <person name="Chan C."/>
        </authorList>
    </citation>
    <scope>NUCLEOTIDE SEQUENCE</scope>
</reference>
<dbReference type="Gene3D" id="1.10.10.970">
    <property type="entry name" value="RNA 2'-phosphotransferase, Tpt1/KptA family, N-terminal domain"/>
    <property type="match status" value="1"/>
</dbReference>
<sequence>MADDATDTSSWLNGSPGQEPQCQVEEKGRGGQLAVPVKAKPQVRSDDSWRLSDGTLRPMDPWEASAMSLSSKTGAAVSGNGAQGIEQSRAREGIPESPAAGSWDAFFSARPQGSQPQPQPQPQEQQSSAPGTGSEGSRLDAPVDREERGFRRGEERRSGSGFGFGREERGFGGFGRARHGPRGDFPLDERISHCLGRILRYRAGEYRLQPDKDGFVPVSELLALPELRGGTLEDVRRVASESVGSRGQRFEIQDTLDPATGSTATEVRARYRHDKESCPGRFDGGRNGFSGDRGFGRRGDAQRGFGRGGAVSRGYGFSRPLDEGEEPTMEASSGSKPASTKPASPTLFKMSPRSSCKEGDRFDIEDQFAALGPGRGGVLAGAAVLEAEEGKSPKTLGASSAASASTVDSTSALQEE</sequence>
<dbReference type="SUPFAM" id="SSF56399">
    <property type="entry name" value="ADP-ribosylation"/>
    <property type="match status" value="1"/>
</dbReference>
<feature type="compositionally biased region" description="Low complexity" evidence="4">
    <location>
        <begin position="111"/>
        <end position="130"/>
    </location>
</feature>
<dbReference type="EMBL" id="CAJNNV010026449">
    <property type="protein sequence ID" value="CAE8618202.1"/>
    <property type="molecule type" value="Genomic_DNA"/>
</dbReference>
<evidence type="ECO:0000256" key="1">
    <source>
        <dbReference type="ARBA" id="ARBA00003343"/>
    </source>
</evidence>
<feature type="compositionally biased region" description="Low complexity" evidence="4">
    <location>
        <begin position="398"/>
        <end position="416"/>
    </location>
</feature>
<proteinExistence type="predicted"/>
<name>A0A813FW78_POLGL</name>
<feature type="region of interest" description="Disordered" evidence="4">
    <location>
        <begin position="1"/>
        <end position="187"/>
    </location>
</feature>
<evidence type="ECO:0000256" key="3">
    <source>
        <dbReference type="ARBA" id="ARBA00047949"/>
    </source>
</evidence>
<accession>A0A813FW78</accession>
<dbReference type="Pfam" id="PF01885">
    <property type="entry name" value="PTS_2-RNA"/>
    <property type="match status" value="1"/>
</dbReference>
<dbReference type="EC" id="2.7.1.160" evidence="2"/>
<dbReference type="InterPro" id="IPR042080">
    <property type="entry name" value="RNA_2'-PTrans_N"/>
</dbReference>
<feature type="compositionally biased region" description="Polar residues" evidence="4">
    <location>
        <begin position="7"/>
        <end position="21"/>
    </location>
</feature>
<keyword evidence="6" id="KW-1185">Reference proteome</keyword>
<feature type="compositionally biased region" description="Basic and acidic residues" evidence="4">
    <location>
        <begin position="137"/>
        <end position="158"/>
    </location>
</feature>
<evidence type="ECO:0000313" key="5">
    <source>
        <dbReference type="EMBL" id="CAE8618202.1"/>
    </source>
</evidence>
<dbReference type="Proteomes" id="UP000654075">
    <property type="component" value="Unassembled WGS sequence"/>
</dbReference>
<feature type="region of interest" description="Disordered" evidence="4">
    <location>
        <begin position="275"/>
        <end position="359"/>
    </location>
</feature>
<dbReference type="GO" id="GO:0000215">
    <property type="term" value="F:tRNA 2'-phosphotransferase activity"/>
    <property type="evidence" value="ECO:0007669"/>
    <property type="project" value="UniProtKB-EC"/>
</dbReference>
<comment type="caution">
    <text evidence="5">The sequence shown here is derived from an EMBL/GenBank/DDBJ whole genome shotgun (WGS) entry which is preliminary data.</text>
</comment>
<gene>
    <name evidence="5" type="ORF">PGLA1383_LOCUS35842</name>
</gene>
<evidence type="ECO:0000313" key="6">
    <source>
        <dbReference type="Proteomes" id="UP000654075"/>
    </source>
</evidence>
<feature type="non-terminal residue" evidence="5">
    <location>
        <position position="416"/>
    </location>
</feature>
<organism evidence="5 6">
    <name type="scientific">Polarella glacialis</name>
    <name type="common">Dinoflagellate</name>
    <dbReference type="NCBI Taxonomy" id="89957"/>
    <lineage>
        <taxon>Eukaryota</taxon>
        <taxon>Sar</taxon>
        <taxon>Alveolata</taxon>
        <taxon>Dinophyceae</taxon>
        <taxon>Suessiales</taxon>
        <taxon>Suessiaceae</taxon>
        <taxon>Polarella</taxon>
    </lineage>
</organism>
<comment type="function">
    <text evidence="1">Catalyzes the last step of tRNA splicing, the transfer of the splice junction 2'-phosphate from ligated tRNA to NAD to produce ADP-ribose 1''-2'' cyclic phosphate.</text>
</comment>
<feature type="compositionally biased region" description="Polar residues" evidence="4">
    <location>
        <begin position="330"/>
        <end position="343"/>
    </location>
</feature>
<evidence type="ECO:0000256" key="4">
    <source>
        <dbReference type="SAM" id="MobiDB-lite"/>
    </source>
</evidence>
<dbReference type="InterPro" id="IPR002745">
    <property type="entry name" value="Ptrans_KptA/Tpt1"/>
</dbReference>